<keyword evidence="1" id="KW-0472">Membrane</keyword>
<evidence type="ECO:0000313" key="2">
    <source>
        <dbReference type="EMBL" id="AXR76999.1"/>
    </source>
</evidence>
<name>A0A346PU39_9EURY</name>
<evidence type="ECO:0000313" key="5">
    <source>
        <dbReference type="Proteomes" id="UP000258707"/>
    </source>
</evidence>
<dbReference type="Proteomes" id="UP000258613">
    <property type="component" value="Chromosome"/>
</dbReference>
<sequence length="54" mass="5888">MKLFGTLLGTALWLLIGIGTAALAVSNENRITGVIAIGWIMLAVFSYYEYHKAD</sequence>
<reference evidence="5" key="1">
    <citation type="submission" date="2017-10" db="EMBL/GenBank/DDBJ databases">
        <title>Phenotypic and genomic properties of facultatively anaerobic sulfur-reducing natronoarchaea from hypersaline soda lakes.</title>
        <authorList>
            <person name="Sorokin D.Y."/>
            <person name="Kublanov I.V."/>
            <person name="Roman P."/>
            <person name="Sinninghe Damste J.S."/>
            <person name="Golyshin P.N."/>
            <person name="Rojo D."/>
            <person name="Ciordia S."/>
            <person name="Mena Md.C."/>
            <person name="Ferrer M."/>
            <person name="Messina E."/>
            <person name="Smedile F."/>
            <person name="La Spada G."/>
            <person name="La Cono V."/>
            <person name="Yakimov M.M."/>
        </authorList>
    </citation>
    <scope>NUCLEOTIDE SEQUENCE [LARGE SCALE GENOMIC DNA]</scope>
    <source>
        <strain evidence="5">AArc1</strain>
    </source>
</reference>
<proteinExistence type="predicted"/>
<dbReference type="OrthoDB" id="160166at2157"/>
<dbReference type="RefSeq" id="WP_186336646.1">
    <property type="nucleotide sequence ID" value="NZ_CP024047.1"/>
</dbReference>
<keyword evidence="4" id="KW-1185">Reference proteome</keyword>
<accession>A0A346PU39</accession>
<protein>
    <submittedName>
        <fullName evidence="3">Uncharacterized protein</fullName>
    </submittedName>
</protein>
<dbReference type="EMBL" id="CP024047">
    <property type="protein sequence ID" value="AXR76999.1"/>
    <property type="molecule type" value="Genomic_DNA"/>
</dbReference>
<gene>
    <name evidence="2" type="ORF">AArc1_0656</name>
    <name evidence="3" type="ORF">AArcMg_3046</name>
</gene>
<evidence type="ECO:0000313" key="4">
    <source>
        <dbReference type="Proteomes" id="UP000258613"/>
    </source>
</evidence>
<reference evidence="4" key="2">
    <citation type="submission" date="2018-02" db="EMBL/GenBank/DDBJ databases">
        <title>Phenotypic and genomic properties of facultatively anaerobic sulfur-reducing natronoarchaea from hypersaline soda lakes.</title>
        <authorList>
            <person name="Sorokin D.Y."/>
            <person name="Kublanov I.V."/>
            <person name="Roman P."/>
            <person name="Sinninghe Damste J.S."/>
            <person name="Golyshin P.N."/>
            <person name="Rojo D."/>
            <person name="Ciordia S."/>
            <person name="Mena M.D.C."/>
            <person name="Ferrer M."/>
            <person name="Messina E."/>
            <person name="Smedile F."/>
            <person name="La Spada G."/>
            <person name="La Cono V."/>
            <person name="Yakimov M.M."/>
        </authorList>
    </citation>
    <scope>NUCLEOTIDE SEQUENCE [LARGE SCALE GENOMIC DNA]</scope>
    <source>
        <strain evidence="4">AArc-Mg</strain>
    </source>
</reference>
<accession>A0A346PBV4</accession>
<keyword evidence="1" id="KW-0812">Transmembrane</keyword>
<feature type="transmembrane region" description="Helical" evidence="1">
    <location>
        <begin position="31"/>
        <end position="50"/>
    </location>
</feature>
<dbReference type="KEGG" id="nan:AArc1_0656"/>
<dbReference type="EMBL" id="CP027033">
    <property type="protein sequence ID" value="AXR83034.1"/>
    <property type="molecule type" value="Genomic_DNA"/>
</dbReference>
<evidence type="ECO:0000256" key="1">
    <source>
        <dbReference type="SAM" id="Phobius"/>
    </source>
</evidence>
<reference evidence="3" key="3">
    <citation type="journal article" date="2019" name="Int. J. Syst. Evol. Microbiol.">
        <title>Natronolimnobius sulfurireducens sp. nov. and Halalkaliarchaeum desulfuricum gen. nov., sp. nov., the first sulfur-respiring alkaliphilic haloarchaea from hypersaline alkaline lakes.</title>
        <authorList>
            <person name="Sorokin D.Y."/>
            <person name="Yakimov M."/>
            <person name="Messina E."/>
            <person name="Merkel A.Y."/>
            <person name="Bale N.J."/>
            <person name="Sinninghe Damste J.S."/>
        </authorList>
    </citation>
    <scope>NUCLEOTIDE SEQUENCE</scope>
    <source>
        <strain evidence="3">AArc-Mg</strain>
        <strain evidence="2">AArc1</strain>
    </source>
</reference>
<dbReference type="AlphaFoldDB" id="A0A346PU39"/>
<dbReference type="Proteomes" id="UP000258707">
    <property type="component" value="Chromosome"/>
</dbReference>
<dbReference type="GeneID" id="58747262"/>
<evidence type="ECO:0000313" key="3">
    <source>
        <dbReference type="EMBL" id="AXR83034.1"/>
    </source>
</evidence>
<keyword evidence="1" id="KW-1133">Transmembrane helix</keyword>
<organism evidence="3 4">
    <name type="scientific">Natrarchaeobaculum sulfurireducens</name>
    <dbReference type="NCBI Taxonomy" id="2044521"/>
    <lineage>
        <taxon>Archaea</taxon>
        <taxon>Methanobacteriati</taxon>
        <taxon>Methanobacteriota</taxon>
        <taxon>Stenosarchaea group</taxon>
        <taxon>Halobacteria</taxon>
        <taxon>Halobacteriales</taxon>
        <taxon>Natrialbaceae</taxon>
        <taxon>Natrarchaeobaculum</taxon>
    </lineage>
</organism>
<dbReference type="KEGG" id="nag:AArcMg_3046"/>